<comment type="caution">
    <text evidence="2">The sequence shown here is derived from an EMBL/GenBank/DDBJ whole genome shotgun (WGS) entry which is preliminary data.</text>
</comment>
<protein>
    <submittedName>
        <fullName evidence="2">Uncharacterized protein</fullName>
    </submittedName>
</protein>
<evidence type="ECO:0000313" key="3">
    <source>
        <dbReference type="Proteomes" id="UP000326994"/>
    </source>
</evidence>
<proteinExistence type="predicted"/>
<accession>A0A5J4G151</accession>
<keyword evidence="1" id="KW-0732">Signal</keyword>
<name>A0A5J4G151_9FLAO</name>
<dbReference type="AlphaFoldDB" id="A0A5J4G151"/>
<dbReference type="Proteomes" id="UP000326994">
    <property type="component" value="Unassembled WGS sequence"/>
</dbReference>
<reference evidence="2 3" key="1">
    <citation type="submission" date="2019-08" db="EMBL/GenBank/DDBJ databases">
        <title>Ulvibacter marinistellae sp. nov., isolated from a starfish, Patiria pectinifera.</title>
        <authorList>
            <person name="Kawano K."/>
            <person name="Ushijima N."/>
            <person name="Kihara M."/>
            <person name="Itoh H."/>
        </authorList>
    </citation>
    <scope>NUCLEOTIDE SEQUENCE [LARGE SCALE GENOMIC DNA]</scope>
    <source>
        <strain evidence="2 3">KK4</strain>
    </source>
</reference>
<sequence length="59" mass="6611">METLINLILAAALHFTSAQAAHQQKITQQLEMITPQEICCEITTQVGLIKNEHINNNTH</sequence>
<organism evidence="2 3">
    <name type="scientific">Patiriisocius marinistellae</name>
    <dbReference type="NCBI Taxonomy" id="2494560"/>
    <lineage>
        <taxon>Bacteria</taxon>
        <taxon>Pseudomonadati</taxon>
        <taxon>Bacteroidota</taxon>
        <taxon>Flavobacteriia</taxon>
        <taxon>Flavobacteriales</taxon>
        <taxon>Flavobacteriaceae</taxon>
        <taxon>Patiriisocius</taxon>
    </lineage>
</organism>
<feature type="signal peptide" evidence="1">
    <location>
        <begin position="1"/>
        <end position="20"/>
    </location>
</feature>
<dbReference type="RefSeq" id="WP_151894151.1">
    <property type="nucleotide sequence ID" value="NZ_BKCF01000002.1"/>
</dbReference>
<evidence type="ECO:0000313" key="2">
    <source>
        <dbReference type="EMBL" id="GEQ86226.1"/>
    </source>
</evidence>
<evidence type="ECO:0000256" key="1">
    <source>
        <dbReference type="SAM" id="SignalP"/>
    </source>
</evidence>
<dbReference type="EMBL" id="BKCF01000002">
    <property type="protein sequence ID" value="GEQ86226.1"/>
    <property type="molecule type" value="Genomic_DNA"/>
</dbReference>
<gene>
    <name evidence="2" type="ORF">ULMS_17340</name>
</gene>
<feature type="chain" id="PRO_5023851142" evidence="1">
    <location>
        <begin position="21"/>
        <end position="59"/>
    </location>
</feature>
<keyword evidence="3" id="KW-1185">Reference proteome</keyword>